<name>A0A9D4CMS0_DREPO</name>
<evidence type="ECO:0000313" key="2">
    <source>
        <dbReference type="Proteomes" id="UP000828390"/>
    </source>
</evidence>
<organism evidence="1 2">
    <name type="scientific">Dreissena polymorpha</name>
    <name type="common">Zebra mussel</name>
    <name type="synonym">Mytilus polymorpha</name>
    <dbReference type="NCBI Taxonomy" id="45954"/>
    <lineage>
        <taxon>Eukaryota</taxon>
        <taxon>Metazoa</taxon>
        <taxon>Spiralia</taxon>
        <taxon>Lophotrochozoa</taxon>
        <taxon>Mollusca</taxon>
        <taxon>Bivalvia</taxon>
        <taxon>Autobranchia</taxon>
        <taxon>Heteroconchia</taxon>
        <taxon>Euheterodonta</taxon>
        <taxon>Imparidentia</taxon>
        <taxon>Neoheterodontei</taxon>
        <taxon>Myida</taxon>
        <taxon>Dreissenoidea</taxon>
        <taxon>Dreissenidae</taxon>
        <taxon>Dreissena</taxon>
    </lineage>
</organism>
<reference evidence="1" key="1">
    <citation type="journal article" date="2019" name="bioRxiv">
        <title>The Genome of the Zebra Mussel, Dreissena polymorpha: A Resource for Invasive Species Research.</title>
        <authorList>
            <person name="McCartney M.A."/>
            <person name="Auch B."/>
            <person name="Kono T."/>
            <person name="Mallez S."/>
            <person name="Zhang Y."/>
            <person name="Obille A."/>
            <person name="Becker A."/>
            <person name="Abrahante J.E."/>
            <person name="Garbe J."/>
            <person name="Badalamenti J.P."/>
            <person name="Herman A."/>
            <person name="Mangelson H."/>
            <person name="Liachko I."/>
            <person name="Sullivan S."/>
            <person name="Sone E.D."/>
            <person name="Koren S."/>
            <person name="Silverstein K.A.T."/>
            <person name="Beckman K.B."/>
            <person name="Gohl D.M."/>
        </authorList>
    </citation>
    <scope>NUCLEOTIDE SEQUENCE</scope>
    <source>
        <strain evidence="1">Duluth1</strain>
        <tissue evidence="1">Whole animal</tissue>
    </source>
</reference>
<keyword evidence="2" id="KW-1185">Reference proteome</keyword>
<accession>A0A9D4CMS0</accession>
<evidence type="ECO:0000313" key="1">
    <source>
        <dbReference type="EMBL" id="KAH3728268.1"/>
    </source>
</evidence>
<sequence>MFIFSEVYTWHQFDGLVIKAPGWFEYLLDLFSGSSNVNLKLFVSTFTPCWFTLDKDVASLPETFQHSLEYIDAIIHGLQNIYVHDAKVFENEQILIKQVHY</sequence>
<comment type="caution">
    <text evidence="1">The sequence shown here is derived from an EMBL/GenBank/DDBJ whole genome shotgun (WGS) entry which is preliminary data.</text>
</comment>
<dbReference type="Proteomes" id="UP000828390">
    <property type="component" value="Unassembled WGS sequence"/>
</dbReference>
<dbReference type="AlphaFoldDB" id="A0A9D4CMS0"/>
<reference evidence="1" key="2">
    <citation type="submission" date="2020-11" db="EMBL/GenBank/DDBJ databases">
        <authorList>
            <person name="McCartney M.A."/>
            <person name="Auch B."/>
            <person name="Kono T."/>
            <person name="Mallez S."/>
            <person name="Becker A."/>
            <person name="Gohl D.M."/>
            <person name="Silverstein K.A.T."/>
            <person name="Koren S."/>
            <person name="Bechman K.B."/>
            <person name="Herman A."/>
            <person name="Abrahante J.E."/>
            <person name="Garbe J."/>
        </authorList>
    </citation>
    <scope>NUCLEOTIDE SEQUENCE</scope>
    <source>
        <strain evidence="1">Duluth1</strain>
        <tissue evidence="1">Whole animal</tissue>
    </source>
</reference>
<dbReference type="EMBL" id="JAIWYP010000012">
    <property type="protein sequence ID" value="KAH3728268.1"/>
    <property type="molecule type" value="Genomic_DNA"/>
</dbReference>
<protein>
    <submittedName>
        <fullName evidence="1">Uncharacterized protein</fullName>
    </submittedName>
</protein>
<proteinExistence type="predicted"/>
<gene>
    <name evidence="1" type="ORF">DPMN_054222</name>
</gene>